<dbReference type="SMART" id="SM00028">
    <property type="entry name" value="TPR"/>
    <property type="match status" value="4"/>
</dbReference>
<dbReference type="InterPro" id="IPR053137">
    <property type="entry name" value="NLR-like"/>
</dbReference>
<evidence type="ECO:0000313" key="3">
    <source>
        <dbReference type="Proteomes" id="UP000002669"/>
    </source>
</evidence>
<reference evidence="3" key="1">
    <citation type="journal article" date="2012" name="MBio">
        <title>Comparative genome analysis of Trichophyton rubrum and related dermatophytes reveals candidate genes involved in infection.</title>
        <authorList>
            <person name="Martinez D.A."/>
            <person name="Oliver B.G."/>
            <person name="Graeser Y."/>
            <person name="Goldberg J.M."/>
            <person name="Li W."/>
            <person name="Martinez-Rossi N.M."/>
            <person name="Monod M."/>
            <person name="Shelest E."/>
            <person name="Barton R.C."/>
            <person name="Birch E."/>
            <person name="Brakhage A.A."/>
            <person name="Chen Z."/>
            <person name="Gurr S.J."/>
            <person name="Heiman D."/>
            <person name="Heitman J."/>
            <person name="Kosti I."/>
            <person name="Rossi A."/>
            <person name="Saif S."/>
            <person name="Samalova M."/>
            <person name="Saunders C.W."/>
            <person name="Shea T."/>
            <person name="Summerbell R.C."/>
            <person name="Xu J."/>
            <person name="Young S."/>
            <person name="Zeng Q."/>
            <person name="Birren B.W."/>
            <person name="Cuomo C.A."/>
            <person name="White T.C."/>
        </authorList>
    </citation>
    <scope>NUCLEOTIDE SEQUENCE [LARGE SCALE GENOMIC DNA]</scope>
    <source>
        <strain evidence="3">ATCC MYA-4604 / CBS 118893</strain>
    </source>
</reference>
<feature type="domain" description="DUF7779" evidence="1">
    <location>
        <begin position="13"/>
        <end position="86"/>
    </location>
</feature>
<dbReference type="PANTHER" id="PTHR46082:SF6">
    <property type="entry name" value="AAA+ ATPASE DOMAIN-CONTAINING PROTEIN-RELATED"/>
    <property type="match status" value="1"/>
</dbReference>
<accession>E4V6N6</accession>
<organism evidence="3">
    <name type="scientific">Arthroderma gypseum (strain ATCC MYA-4604 / CBS 118893)</name>
    <name type="common">Microsporum gypseum</name>
    <dbReference type="NCBI Taxonomy" id="535722"/>
    <lineage>
        <taxon>Eukaryota</taxon>
        <taxon>Fungi</taxon>
        <taxon>Dikarya</taxon>
        <taxon>Ascomycota</taxon>
        <taxon>Pezizomycotina</taxon>
        <taxon>Eurotiomycetes</taxon>
        <taxon>Eurotiomycetidae</taxon>
        <taxon>Onygenales</taxon>
        <taxon>Arthrodermataceae</taxon>
        <taxon>Nannizzia</taxon>
    </lineage>
</organism>
<dbReference type="SUPFAM" id="SSF48452">
    <property type="entry name" value="TPR-like"/>
    <property type="match status" value="1"/>
</dbReference>
<dbReference type="VEuPathDB" id="FungiDB:MGYG_09201"/>
<dbReference type="InParanoid" id="E4V6N6"/>
<dbReference type="InterPro" id="IPR019734">
    <property type="entry name" value="TPR_rpt"/>
</dbReference>
<proteinExistence type="predicted"/>
<dbReference type="InterPro" id="IPR011990">
    <property type="entry name" value="TPR-like_helical_dom_sf"/>
</dbReference>
<dbReference type="Proteomes" id="UP000002669">
    <property type="component" value="Unassembled WGS sequence"/>
</dbReference>
<sequence length="313" mass="35914">MATWQISFEQIRTSKPEASDMFALMSMFDRQGIPEHLLRRDMSRLQFEDAVTPLLSFSLIKEEKGHRSFEIHRLVQVSIRGWLESKRQLQGWERKAAEALATVFPTGEYETWSDCQVLLPHAKVVMNYISKNEGDLSSWAKLGHKQQGKYKEAEAMYQRAVNGAEEGKDKEAEALYQQVLREREKRLGPDHLDTLLSVTSVGTTLCQQGKYKEAEAMYQRALRGREKILGPDHPNTLNSFSNLGLVLQDQGKYKEAEETYRWVLKEREKVLGLDHPDTLATINNLGSVLRDQGKYKEAEAMYRLAGTQIHPIE</sequence>
<dbReference type="Pfam" id="PF25000">
    <property type="entry name" value="DUF7779"/>
    <property type="match status" value="1"/>
</dbReference>
<keyword evidence="3" id="KW-1185">Reference proteome</keyword>
<dbReference type="GeneID" id="10024423"/>
<dbReference type="eggNOG" id="KOG1840">
    <property type="taxonomic scope" value="Eukaryota"/>
</dbReference>
<protein>
    <recommendedName>
        <fullName evidence="1">DUF7779 domain-containing protein</fullName>
    </recommendedName>
</protein>
<dbReference type="PANTHER" id="PTHR46082">
    <property type="entry name" value="ATP/GTP-BINDING PROTEIN-RELATED"/>
    <property type="match status" value="1"/>
</dbReference>
<dbReference type="STRING" id="535722.E4V6N6"/>
<dbReference type="InterPro" id="IPR056681">
    <property type="entry name" value="DUF7779"/>
</dbReference>
<evidence type="ECO:0000313" key="2">
    <source>
        <dbReference type="EMBL" id="EFQ96752.1"/>
    </source>
</evidence>
<dbReference type="OrthoDB" id="5986190at2759"/>
<name>E4V6N6_ARTGP</name>
<dbReference type="RefSeq" id="XP_003169129.1">
    <property type="nucleotide sequence ID" value="XM_003169081.1"/>
</dbReference>
<dbReference type="AlphaFoldDB" id="E4V6N6"/>
<dbReference type="HOGENOM" id="CLU_000288_125_12_1"/>
<gene>
    <name evidence="2" type="ORF">MGYG_09201</name>
</gene>
<dbReference type="Pfam" id="PF13424">
    <property type="entry name" value="TPR_12"/>
    <property type="match status" value="2"/>
</dbReference>
<dbReference type="Gene3D" id="1.25.40.10">
    <property type="entry name" value="Tetratricopeptide repeat domain"/>
    <property type="match status" value="1"/>
</dbReference>
<evidence type="ECO:0000259" key="1">
    <source>
        <dbReference type="Pfam" id="PF25000"/>
    </source>
</evidence>
<dbReference type="EMBL" id="DS989831">
    <property type="protein sequence ID" value="EFQ96752.1"/>
    <property type="molecule type" value="Genomic_DNA"/>
</dbReference>
<dbReference type="Pfam" id="PF13374">
    <property type="entry name" value="TPR_10"/>
    <property type="match status" value="1"/>
</dbReference>
<dbReference type="OMA" id="YLPHANA"/>